<feature type="non-terminal residue" evidence="1">
    <location>
        <position position="88"/>
    </location>
</feature>
<dbReference type="InterPro" id="IPR003774">
    <property type="entry name" value="AlgH-like"/>
</dbReference>
<name>T0ZTM9_9ZZZZ</name>
<sequence>RERGFVLHNPDGHWASSYAIDERLMLTTSRDILEAIAAGHGPQQMLIALGYAGWEPGQLERELRDNAWLTVAADNELLFEVPLEQRWI</sequence>
<gene>
    <name evidence="1" type="ORF">B1B_17568</name>
</gene>
<dbReference type="Gene3D" id="3.40.1740.10">
    <property type="entry name" value="VC0467-like"/>
    <property type="match status" value="1"/>
</dbReference>
<dbReference type="Pfam" id="PF02622">
    <property type="entry name" value="DUF179"/>
    <property type="match status" value="1"/>
</dbReference>
<dbReference type="SUPFAM" id="SSF143456">
    <property type="entry name" value="VC0467-like"/>
    <property type="match status" value="1"/>
</dbReference>
<organism evidence="1">
    <name type="scientific">mine drainage metagenome</name>
    <dbReference type="NCBI Taxonomy" id="410659"/>
    <lineage>
        <taxon>unclassified sequences</taxon>
        <taxon>metagenomes</taxon>
        <taxon>ecological metagenomes</taxon>
    </lineage>
</organism>
<dbReference type="EMBL" id="AUZY01011736">
    <property type="protein sequence ID" value="EQD33200.1"/>
    <property type="molecule type" value="Genomic_DNA"/>
</dbReference>
<reference evidence="1" key="2">
    <citation type="journal article" date="2014" name="ISME J.">
        <title>Microbial stratification in low pH oxic and suboxic macroscopic growths along an acid mine drainage.</title>
        <authorList>
            <person name="Mendez-Garcia C."/>
            <person name="Mesa V."/>
            <person name="Sprenger R.R."/>
            <person name="Richter M."/>
            <person name="Diez M.S."/>
            <person name="Solano J."/>
            <person name="Bargiela R."/>
            <person name="Golyshina O.V."/>
            <person name="Manteca A."/>
            <person name="Ramos J.L."/>
            <person name="Gallego J.R."/>
            <person name="Llorente I."/>
            <person name="Martins Dos Santos V.A."/>
            <person name="Jensen O.N."/>
            <person name="Pelaez A.I."/>
            <person name="Sanchez J."/>
            <person name="Ferrer M."/>
        </authorList>
    </citation>
    <scope>NUCLEOTIDE SEQUENCE</scope>
</reference>
<dbReference type="PANTHER" id="PTHR30327">
    <property type="entry name" value="UNCHARACTERIZED PROTEIN YQGE"/>
    <property type="match status" value="1"/>
</dbReference>
<feature type="non-terminal residue" evidence="1">
    <location>
        <position position="1"/>
    </location>
</feature>
<comment type="caution">
    <text evidence="1">The sequence shown here is derived from an EMBL/GenBank/DDBJ whole genome shotgun (WGS) entry which is preliminary data.</text>
</comment>
<proteinExistence type="predicted"/>
<protein>
    <submittedName>
        <fullName evidence="1">Protein containing DUF179</fullName>
    </submittedName>
</protein>
<dbReference type="PANTHER" id="PTHR30327:SF1">
    <property type="entry name" value="UPF0301 PROTEIN YQGE"/>
    <property type="match status" value="1"/>
</dbReference>
<reference evidence="1" key="1">
    <citation type="submission" date="2013-08" db="EMBL/GenBank/DDBJ databases">
        <authorList>
            <person name="Mendez C."/>
            <person name="Richter M."/>
            <person name="Ferrer M."/>
            <person name="Sanchez J."/>
        </authorList>
    </citation>
    <scope>NUCLEOTIDE SEQUENCE</scope>
</reference>
<accession>T0ZTM9</accession>
<evidence type="ECO:0000313" key="1">
    <source>
        <dbReference type="EMBL" id="EQD33200.1"/>
    </source>
</evidence>
<dbReference type="GO" id="GO:0005829">
    <property type="term" value="C:cytosol"/>
    <property type="evidence" value="ECO:0007669"/>
    <property type="project" value="TreeGrafter"/>
</dbReference>
<dbReference type="AlphaFoldDB" id="T0ZTM9"/>